<protein>
    <recommendedName>
        <fullName evidence="3">RNase H type-1 domain-containing protein</fullName>
    </recommendedName>
</protein>
<evidence type="ECO:0008006" key="3">
    <source>
        <dbReference type="Google" id="ProtNLM"/>
    </source>
</evidence>
<gene>
    <name evidence="1" type="ORF">QBC37DRAFT_375725</name>
</gene>
<dbReference type="InterPro" id="IPR036397">
    <property type="entry name" value="RNaseH_sf"/>
</dbReference>
<reference evidence="1" key="1">
    <citation type="journal article" date="2023" name="Mol. Phylogenet. Evol.">
        <title>Genome-scale phylogeny and comparative genomics of the fungal order Sordariales.</title>
        <authorList>
            <person name="Hensen N."/>
            <person name="Bonometti L."/>
            <person name="Westerberg I."/>
            <person name="Brannstrom I.O."/>
            <person name="Guillou S."/>
            <person name="Cros-Aarteil S."/>
            <person name="Calhoun S."/>
            <person name="Haridas S."/>
            <person name="Kuo A."/>
            <person name="Mondo S."/>
            <person name="Pangilinan J."/>
            <person name="Riley R."/>
            <person name="LaButti K."/>
            <person name="Andreopoulos B."/>
            <person name="Lipzen A."/>
            <person name="Chen C."/>
            <person name="Yan M."/>
            <person name="Daum C."/>
            <person name="Ng V."/>
            <person name="Clum A."/>
            <person name="Steindorff A."/>
            <person name="Ohm R.A."/>
            <person name="Martin F."/>
            <person name="Silar P."/>
            <person name="Natvig D.O."/>
            <person name="Lalanne C."/>
            <person name="Gautier V."/>
            <person name="Ament-Velasquez S.L."/>
            <person name="Kruys A."/>
            <person name="Hutchinson M.I."/>
            <person name="Powell A.J."/>
            <person name="Barry K."/>
            <person name="Miller A.N."/>
            <person name="Grigoriev I.V."/>
            <person name="Debuchy R."/>
            <person name="Gladieux P."/>
            <person name="Hiltunen Thoren M."/>
            <person name="Johannesson H."/>
        </authorList>
    </citation>
    <scope>NUCLEOTIDE SEQUENCE</scope>
    <source>
        <strain evidence="1">PSN293</strain>
    </source>
</reference>
<name>A0AAN6Y818_9PEZI</name>
<dbReference type="Gene3D" id="3.30.420.10">
    <property type="entry name" value="Ribonuclease H-like superfamily/Ribonuclease H"/>
    <property type="match status" value="1"/>
</dbReference>
<dbReference type="EMBL" id="MU858141">
    <property type="protein sequence ID" value="KAK4211787.1"/>
    <property type="molecule type" value="Genomic_DNA"/>
</dbReference>
<organism evidence="1 2">
    <name type="scientific">Rhypophila decipiens</name>
    <dbReference type="NCBI Taxonomy" id="261697"/>
    <lineage>
        <taxon>Eukaryota</taxon>
        <taxon>Fungi</taxon>
        <taxon>Dikarya</taxon>
        <taxon>Ascomycota</taxon>
        <taxon>Pezizomycotina</taxon>
        <taxon>Sordariomycetes</taxon>
        <taxon>Sordariomycetidae</taxon>
        <taxon>Sordariales</taxon>
        <taxon>Naviculisporaceae</taxon>
        <taxon>Rhypophila</taxon>
    </lineage>
</organism>
<dbReference type="AlphaFoldDB" id="A0AAN6Y818"/>
<sequence length="214" mass="24471">MPGTNAKGWMEESWNIGQCYDASQAEMFAQAEAMALAVKYLEEHDIRNAVVQIFTDSQTSIDFIRKGISDSWFTGSWARDLVRPILTEMAQLSERLQQRGCTVQTRWLKRSSNTKNYQADARASAARTDQDAVLSSRNFATRNLDDDVQQVAERWVKKRQNLSDPWNHAVYRAELVACVIELRRLAIAIAPEPLSFELQLELNRKDNLVGYLLD</sequence>
<comment type="caution">
    <text evidence="1">The sequence shown here is derived from an EMBL/GenBank/DDBJ whole genome shotgun (WGS) entry which is preliminary data.</text>
</comment>
<evidence type="ECO:0000313" key="1">
    <source>
        <dbReference type="EMBL" id="KAK4211787.1"/>
    </source>
</evidence>
<dbReference type="InterPro" id="IPR012337">
    <property type="entry name" value="RNaseH-like_sf"/>
</dbReference>
<dbReference type="GO" id="GO:0003676">
    <property type="term" value="F:nucleic acid binding"/>
    <property type="evidence" value="ECO:0007669"/>
    <property type="project" value="InterPro"/>
</dbReference>
<evidence type="ECO:0000313" key="2">
    <source>
        <dbReference type="Proteomes" id="UP001301769"/>
    </source>
</evidence>
<proteinExistence type="predicted"/>
<keyword evidence="2" id="KW-1185">Reference proteome</keyword>
<dbReference type="Proteomes" id="UP001301769">
    <property type="component" value="Unassembled WGS sequence"/>
</dbReference>
<reference evidence="1" key="2">
    <citation type="submission" date="2023-05" db="EMBL/GenBank/DDBJ databases">
        <authorList>
            <consortium name="Lawrence Berkeley National Laboratory"/>
            <person name="Steindorff A."/>
            <person name="Hensen N."/>
            <person name="Bonometti L."/>
            <person name="Westerberg I."/>
            <person name="Brannstrom I.O."/>
            <person name="Guillou S."/>
            <person name="Cros-Aarteil S."/>
            <person name="Calhoun S."/>
            <person name="Haridas S."/>
            <person name="Kuo A."/>
            <person name="Mondo S."/>
            <person name="Pangilinan J."/>
            <person name="Riley R."/>
            <person name="Labutti K."/>
            <person name="Andreopoulos B."/>
            <person name="Lipzen A."/>
            <person name="Chen C."/>
            <person name="Yanf M."/>
            <person name="Daum C."/>
            <person name="Ng V."/>
            <person name="Clum A."/>
            <person name="Ohm R."/>
            <person name="Martin F."/>
            <person name="Silar P."/>
            <person name="Natvig D."/>
            <person name="Lalanne C."/>
            <person name="Gautier V."/>
            <person name="Ament-Velasquez S.L."/>
            <person name="Kruys A."/>
            <person name="Hutchinson M.I."/>
            <person name="Powell A.J."/>
            <person name="Barry K."/>
            <person name="Miller A.N."/>
            <person name="Grigoriev I.V."/>
            <person name="Debuchy R."/>
            <person name="Gladieux P."/>
            <person name="Thoren M.H."/>
            <person name="Johannesson H."/>
        </authorList>
    </citation>
    <scope>NUCLEOTIDE SEQUENCE</scope>
    <source>
        <strain evidence="1">PSN293</strain>
    </source>
</reference>
<dbReference type="SUPFAM" id="SSF53098">
    <property type="entry name" value="Ribonuclease H-like"/>
    <property type="match status" value="1"/>
</dbReference>
<accession>A0AAN6Y818</accession>